<dbReference type="STRING" id="373903.Hore_19930"/>
<dbReference type="RefSeq" id="WP_015923709.1">
    <property type="nucleotide sequence ID" value="NC_011899.1"/>
</dbReference>
<dbReference type="GO" id="GO:0009306">
    <property type="term" value="P:protein secretion"/>
    <property type="evidence" value="ECO:0007669"/>
    <property type="project" value="InterPro"/>
</dbReference>
<dbReference type="KEGG" id="hor:Hore_19930"/>
<dbReference type="Gene3D" id="3.40.1690.10">
    <property type="entry name" value="secretion proteins EscU"/>
    <property type="match status" value="1"/>
</dbReference>
<organism evidence="1 2">
    <name type="scientific">Halothermothrix orenii (strain H 168 / OCM 544 / DSM 9562)</name>
    <dbReference type="NCBI Taxonomy" id="373903"/>
    <lineage>
        <taxon>Bacteria</taxon>
        <taxon>Bacillati</taxon>
        <taxon>Bacillota</taxon>
        <taxon>Clostridia</taxon>
        <taxon>Halanaerobiales</taxon>
        <taxon>Halothermotrichaceae</taxon>
        <taxon>Halothermothrix</taxon>
    </lineage>
</organism>
<dbReference type="Proteomes" id="UP000000719">
    <property type="component" value="Chromosome"/>
</dbReference>
<dbReference type="Pfam" id="PF01312">
    <property type="entry name" value="Bac_export_2"/>
    <property type="match status" value="1"/>
</dbReference>
<reference evidence="1 2" key="1">
    <citation type="journal article" date="2009" name="PLoS ONE">
        <title>Genome analysis of the anaerobic thermohalophilic bacterium Halothermothrix orenii.</title>
        <authorList>
            <person name="Mavromatis K."/>
            <person name="Ivanova N."/>
            <person name="Anderson I."/>
            <person name="Lykidis A."/>
            <person name="Hooper S.D."/>
            <person name="Sun H."/>
            <person name="Kunin V."/>
            <person name="Lapidus A."/>
            <person name="Hugenholtz P."/>
            <person name="Patel B."/>
            <person name="Kyrpides N.C."/>
        </authorList>
    </citation>
    <scope>NUCLEOTIDE SEQUENCE [LARGE SCALE GENOMIC DNA]</scope>
    <source>
        <strain evidence="2">H 168 / OCM 544 / DSM 9562</strain>
    </source>
</reference>
<dbReference type="eggNOG" id="COG2257">
    <property type="taxonomic scope" value="Bacteria"/>
</dbReference>
<dbReference type="PANTHER" id="PTHR30531:SF12">
    <property type="entry name" value="FLAGELLAR BIOSYNTHETIC PROTEIN FLHB"/>
    <property type="match status" value="1"/>
</dbReference>
<accession>B8CZM1</accession>
<dbReference type="InterPro" id="IPR029025">
    <property type="entry name" value="T3SS_substrate_exporter_C"/>
</dbReference>
<dbReference type="PANTHER" id="PTHR30531">
    <property type="entry name" value="FLAGELLAR BIOSYNTHETIC PROTEIN FLHB"/>
    <property type="match status" value="1"/>
</dbReference>
<proteinExistence type="predicted"/>
<dbReference type="HOGENOM" id="CLU_041013_4_2_9"/>
<dbReference type="InterPro" id="IPR006135">
    <property type="entry name" value="T3SS_substrate_exporter"/>
</dbReference>
<dbReference type="GO" id="GO:0005886">
    <property type="term" value="C:plasma membrane"/>
    <property type="evidence" value="ECO:0007669"/>
    <property type="project" value="TreeGrafter"/>
</dbReference>
<dbReference type="NCBIfam" id="TIGR00789">
    <property type="entry name" value="flhB_rel"/>
    <property type="match status" value="1"/>
</dbReference>
<dbReference type="InterPro" id="IPR004683">
    <property type="entry name" value="T3SS_FlhB-rel"/>
</dbReference>
<dbReference type="AlphaFoldDB" id="B8CZM1"/>
<dbReference type="EMBL" id="CP001098">
    <property type="protein sequence ID" value="ACL70740.1"/>
    <property type="molecule type" value="Genomic_DNA"/>
</dbReference>
<keyword evidence="2" id="KW-1185">Reference proteome</keyword>
<evidence type="ECO:0000313" key="2">
    <source>
        <dbReference type="Proteomes" id="UP000000719"/>
    </source>
</evidence>
<name>B8CZM1_HALOH</name>
<dbReference type="OrthoDB" id="9810419at2"/>
<protein>
    <submittedName>
        <fullName evidence="1">FlhB domain protein</fullName>
    </submittedName>
</protein>
<gene>
    <name evidence="1" type="ordered locus">Hore_19930</name>
</gene>
<evidence type="ECO:0000313" key="1">
    <source>
        <dbReference type="EMBL" id="ACL70740.1"/>
    </source>
</evidence>
<sequence length="95" mass="10780">MDKKVDNKKQDKIKKAVALRYNTSKDNAPRIVASGKGTIAEKIMETARKHDIPIEKDQDIVDALIRLNIGTEIPQELYKVIAEILSFIYKLEGLK</sequence>
<dbReference type="SUPFAM" id="SSF160544">
    <property type="entry name" value="EscU C-terminal domain-like"/>
    <property type="match status" value="1"/>
</dbReference>